<gene>
    <name evidence="2" type="ORF">LTR09_000539</name>
</gene>
<evidence type="ECO:0000256" key="1">
    <source>
        <dbReference type="SAM" id="MobiDB-lite"/>
    </source>
</evidence>
<reference evidence="2" key="1">
    <citation type="submission" date="2023-04" db="EMBL/GenBank/DDBJ databases">
        <title>Black Yeasts Isolated from many extreme environments.</title>
        <authorList>
            <person name="Coleine C."/>
            <person name="Stajich J.E."/>
            <person name="Selbmann L."/>
        </authorList>
    </citation>
    <scope>NUCLEOTIDE SEQUENCE</scope>
    <source>
        <strain evidence="2">CCFEE 5312</strain>
    </source>
</reference>
<keyword evidence="3" id="KW-1185">Reference proteome</keyword>
<dbReference type="EMBL" id="JAWDJX010000001">
    <property type="protein sequence ID" value="KAK3058973.1"/>
    <property type="molecule type" value="Genomic_DNA"/>
</dbReference>
<feature type="compositionally biased region" description="Low complexity" evidence="1">
    <location>
        <begin position="288"/>
        <end position="319"/>
    </location>
</feature>
<dbReference type="AlphaFoldDB" id="A0AAJ0GK17"/>
<proteinExistence type="predicted"/>
<comment type="caution">
    <text evidence="2">The sequence shown here is derived from an EMBL/GenBank/DDBJ whole genome shotgun (WGS) entry which is preliminary data.</text>
</comment>
<protein>
    <submittedName>
        <fullName evidence="2">Uncharacterized protein</fullName>
    </submittedName>
</protein>
<accession>A0AAJ0GK17</accession>
<evidence type="ECO:0000313" key="2">
    <source>
        <dbReference type="EMBL" id="KAK3058973.1"/>
    </source>
</evidence>
<feature type="compositionally biased region" description="Low complexity" evidence="1">
    <location>
        <begin position="354"/>
        <end position="363"/>
    </location>
</feature>
<feature type="compositionally biased region" description="Polar residues" evidence="1">
    <location>
        <begin position="268"/>
        <end position="287"/>
    </location>
</feature>
<feature type="compositionally biased region" description="Low complexity" evidence="1">
    <location>
        <begin position="41"/>
        <end position="76"/>
    </location>
</feature>
<dbReference type="Proteomes" id="UP001271007">
    <property type="component" value="Unassembled WGS sequence"/>
</dbReference>
<evidence type="ECO:0000313" key="3">
    <source>
        <dbReference type="Proteomes" id="UP001271007"/>
    </source>
</evidence>
<feature type="compositionally biased region" description="Basic and acidic residues" evidence="1">
    <location>
        <begin position="391"/>
        <end position="407"/>
    </location>
</feature>
<feature type="compositionally biased region" description="Basic and acidic residues" evidence="1">
    <location>
        <begin position="364"/>
        <end position="377"/>
    </location>
</feature>
<organism evidence="2 3">
    <name type="scientific">Extremus antarcticus</name>
    <dbReference type="NCBI Taxonomy" id="702011"/>
    <lineage>
        <taxon>Eukaryota</taxon>
        <taxon>Fungi</taxon>
        <taxon>Dikarya</taxon>
        <taxon>Ascomycota</taxon>
        <taxon>Pezizomycotina</taxon>
        <taxon>Dothideomycetes</taxon>
        <taxon>Dothideomycetidae</taxon>
        <taxon>Mycosphaerellales</taxon>
        <taxon>Extremaceae</taxon>
        <taxon>Extremus</taxon>
    </lineage>
</organism>
<feature type="compositionally biased region" description="Low complexity" evidence="1">
    <location>
        <begin position="103"/>
        <end position="125"/>
    </location>
</feature>
<feature type="compositionally biased region" description="Polar residues" evidence="1">
    <location>
        <begin position="187"/>
        <end position="197"/>
    </location>
</feature>
<feature type="compositionally biased region" description="Polar residues" evidence="1">
    <location>
        <begin position="337"/>
        <end position="346"/>
    </location>
</feature>
<name>A0AAJ0GK17_9PEZI</name>
<sequence length="413" mass="42122">METIKSVVGLGSSKEKDEEPVSGQTGEGTTAEPYDAGNSNEAQEAAKAQPEQLDQQKATEPTTATTTTDTTETTGTQGSNTALGGSWLKSAIPFVGSKKSADTSDQQASAGAADTTDTTASKAAAPVEDESNRPPNHLGVNVPSGHSLDFADPQPEQPSPTDTKKQQKMASAEPTQTEDQSFPLRSDSASKSPQSPAQLRGSRASIAAPAGTRVFNPSGQNPGRIPTAGGRTLGEGPAEDRRRRSVWSQSDGAKSDMPPLDKQGSPDPVTQANTVSNTIPASTNGEGSSKSATKGATPTTTSAAAPNVGISPTAPAAKTPKPDLNTFAWGEGGEGAASTTPSTTVGKETDESKASTSLTTESEASSKTEQVKEKVKEAVSSSGAGNGGAATKERRMSRFAGLKEKMGIGKSKS</sequence>
<feature type="region of interest" description="Disordered" evidence="1">
    <location>
        <begin position="1"/>
        <end position="413"/>
    </location>
</feature>